<reference evidence="7 8" key="1">
    <citation type="submission" date="2018-11" db="EMBL/GenBank/DDBJ databases">
        <authorList>
            <consortium name="Pathogen Informatics"/>
        </authorList>
    </citation>
    <scope>NUCLEOTIDE SEQUENCE [LARGE SCALE GENOMIC DNA]</scope>
</reference>
<dbReference type="SMART" id="SM00326">
    <property type="entry name" value="SH3"/>
    <property type="match status" value="1"/>
</dbReference>
<dbReference type="InterPro" id="IPR036028">
    <property type="entry name" value="SH3-like_dom_sf"/>
</dbReference>
<dbReference type="AlphaFoldDB" id="A0A3P8H2Y3"/>
<evidence type="ECO:0000256" key="3">
    <source>
        <dbReference type="ARBA" id="ARBA00023054"/>
    </source>
</evidence>
<dbReference type="InterPro" id="IPR050384">
    <property type="entry name" value="Endophilin_SH3RF"/>
</dbReference>
<dbReference type="GO" id="GO:0098793">
    <property type="term" value="C:presynapse"/>
    <property type="evidence" value="ECO:0007669"/>
    <property type="project" value="TreeGrafter"/>
</dbReference>
<evidence type="ECO:0000313" key="8">
    <source>
        <dbReference type="Proteomes" id="UP000270296"/>
    </source>
</evidence>
<dbReference type="EMBL" id="UZAM01015856">
    <property type="protein sequence ID" value="VDP40863.1"/>
    <property type="molecule type" value="Genomic_DNA"/>
</dbReference>
<evidence type="ECO:0000256" key="1">
    <source>
        <dbReference type="ARBA" id="ARBA00004170"/>
    </source>
</evidence>
<feature type="domain" description="SH3" evidence="6">
    <location>
        <begin position="8"/>
        <end position="68"/>
    </location>
</feature>
<dbReference type="PANTHER" id="PTHR14167:SF81">
    <property type="entry name" value="ENDOPHILIN-A"/>
    <property type="match status" value="1"/>
</dbReference>
<dbReference type="SUPFAM" id="SSF50044">
    <property type="entry name" value="SH3-domain"/>
    <property type="match status" value="1"/>
</dbReference>
<keyword evidence="4" id="KW-0472">Membrane</keyword>
<name>A0A3P8H2Y3_9BILA</name>
<accession>A0A3P8H2Y3</accession>
<dbReference type="Proteomes" id="UP000270296">
    <property type="component" value="Unassembled WGS sequence"/>
</dbReference>
<proteinExistence type="predicted"/>
<dbReference type="OrthoDB" id="10255964at2759"/>
<dbReference type="PRINTS" id="PR00452">
    <property type="entry name" value="SH3DOMAIN"/>
</dbReference>
<keyword evidence="3" id="KW-0175">Coiled coil</keyword>
<dbReference type="Gene3D" id="2.30.30.40">
    <property type="entry name" value="SH3 Domains"/>
    <property type="match status" value="1"/>
</dbReference>
<evidence type="ECO:0000259" key="6">
    <source>
        <dbReference type="PROSITE" id="PS50002"/>
    </source>
</evidence>
<evidence type="ECO:0000256" key="4">
    <source>
        <dbReference type="ARBA" id="ARBA00023136"/>
    </source>
</evidence>
<evidence type="ECO:0000313" key="7">
    <source>
        <dbReference type="EMBL" id="VDP40863.1"/>
    </source>
</evidence>
<dbReference type="GO" id="GO:0016191">
    <property type="term" value="P:synaptic vesicle uncoating"/>
    <property type="evidence" value="ECO:0007669"/>
    <property type="project" value="TreeGrafter"/>
</dbReference>
<keyword evidence="8" id="KW-1185">Reference proteome</keyword>
<sequence>MPSPSAPAPLPRCQAQFDFEAESEGELPLKEGQIINLISQIDENWFEGSLPTGQTGYFPISYVKVLTPLP</sequence>
<comment type="subcellular location">
    <subcellularLocation>
        <location evidence="1">Membrane</location>
        <topology evidence="1">Peripheral membrane protein</topology>
    </subcellularLocation>
</comment>
<dbReference type="PANTHER" id="PTHR14167">
    <property type="entry name" value="SH3 DOMAIN-CONTAINING"/>
    <property type="match status" value="1"/>
</dbReference>
<dbReference type="PROSITE" id="PS50002">
    <property type="entry name" value="SH3"/>
    <property type="match status" value="1"/>
</dbReference>
<evidence type="ECO:0000256" key="2">
    <source>
        <dbReference type="ARBA" id="ARBA00022443"/>
    </source>
</evidence>
<evidence type="ECO:0000256" key="5">
    <source>
        <dbReference type="PROSITE-ProRule" id="PRU00192"/>
    </source>
</evidence>
<keyword evidence="2 5" id="KW-0728">SH3 domain</keyword>
<gene>
    <name evidence="7" type="ORF">SBAD_LOCUS11535</name>
</gene>
<protein>
    <recommendedName>
        <fullName evidence="6">SH3 domain-containing protein</fullName>
    </recommendedName>
</protein>
<organism evidence="7 8">
    <name type="scientific">Soboliphyme baturini</name>
    <dbReference type="NCBI Taxonomy" id="241478"/>
    <lineage>
        <taxon>Eukaryota</taxon>
        <taxon>Metazoa</taxon>
        <taxon>Ecdysozoa</taxon>
        <taxon>Nematoda</taxon>
        <taxon>Enoplea</taxon>
        <taxon>Dorylaimia</taxon>
        <taxon>Dioctophymatida</taxon>
        <taxon>Dioctophymatoidea</taxon>
        <taxon>Soboliphymatidae</taxon>
        <taxon>Soboliphyme</taxon>
    </lineage>
</organism>
<dbReference type="GO" id="GO:0098978">
    <property type="term" value="C:glutamatergic synapse"/>
    <property type="evidence" value="ECO:0007669"/>
    <property type="project" value="TreeGrafter"/>
</dbReference>
<dbReference type="InterPro" id="IPR001452">
    <property type="entry name" value="SH3_domain"/>
</dbReference>
<dbReference type="Pfam" id="PF00018">
    <property type="entry name" value="SH3_1"/>
    <property type="match status" value="1"/>
</dbReference>